<dbReference type="HOGENOM" id="CLU_1023434_0_0_1"/>
<dbReference type="AlphaFoldDB" id="A0A0C9TJC1"/>
<organism evidence="1 2">
    <name type="scientific">Paxillus involutus ATCC 200175</name>
    <dbReference type="NCBI Taxonomy" id="664439"/>
    <lineage>
        <taxon>Eukaryota</taxon>
        <taxon>Fungi</taxon>
        <taxon>Dikarya</taxon>
        <taxon>Basidiomycota</taxon>
        <taxon>Agaricomycotina</taxon>
        <taxon>Agaricomycetes</taxon>
        <taxon>Agaricomycetidae</taxon>
        <taxon>Boletales</taxon>
        <taxon>Paxilineae</taxon>
        <taxon>Paxillaceae</taxon>
        <taxon>Paxillus</taxon>
    </lineage>
</organism>
<protein>
    <submittedName>
        <fullName evidence="1">Uncharacterized protein</fullName>
    </submittedName>
</protein>
<dbReference type="EMBL" id="KN819889">
    <property type="protein sequence ID" value="KIJ07441.1"/>
    <property type="molecule type" value="Genomic_DNA"/>
</dbReference>
<name>A0A0C9TJC1_PAXIN</name>
<accession>A0A0C9TJC1</accession>
<dbReference type="Proteomes" id="UP000053647">
    <property type="component" value="Unassembled WGS sequence"/>
</dbReference>
<evidence type="ECO:0000313" key="2">
    <source>
        <dbReference type="Proteomes" id="UP000053647"/>
    </source>
</evidence>
<keyword evidence="2" id="KW-1185">Reference proteome</keyword>
<reference evidence="2" key="2">
    <citation type="submission" date="2015-01" db="EMBL/GenBank/DDBJ databases">
        <title>Evolutionary Origins and Diversification of the Mycorrhizal Mutualists.</title>
        <authorList>
            <consortium name="DOE Joint Genome Institute"/>
            <consortium name="Mycorrhizal Genomics Consortium"/>
            <person name="Kohler A."/>
            <person name="Kuo A."/>
            <person name="Nagy L.G."/>
            <person name="Floudas D."/>
            <person name="Copeland A."/>
            <person name="Barry K.W."/>
            <person name="Cichocki N."/>
            <person name="Veneault-Fourrey C."/>
            <person name="LaButti K."/>
            <person name="Lindquist E.A."/>
            <person name="Lipzen A."/>
            <person name="Lundell T."/>
            <person name="Morin E."/>
            <person name="Murat C."/>
            <person name="Riley R."/>
            <person name="Ohm R."/>
            <person name="Sun H."/>
            <person name="Tunlid A."/>
            <person name="Henrissat B."/>
            <person name="Grigoriev I.V."/>
            <person name="Hibbett D.S."/>
            <person name="Martin F."/>
        </authorList>
    </citation>
    <scope>NUCLEOTIDE SEQUENCE [LARGE SCALE GENOMIC DNA]</scope>
    <source>
        <strain evidence="2">ATCC 200175</strain>
    </source>
</reference>
<evidence type="ECO:0000313" key="1">
    <source>
        <dbReference type="EMBL" id="KIJ07441.1"/>
    </source>
</evidence>
<proteinExistence type="predicted"/>
<reference evidence="1 2" key="1">
    <citation type="submission" date="2014-06" db="EMBL/GenBank/DDBJ databases">
        <authorList>
            <consortium name="DOE Joint Genome Institute"/>
            <person name="Kuo A."/>
            <person name="Kohler A."/>
            <person name="Nagy L.G."/>
            <person name="Floudas D."/>
            <person name="Copeland A."/>
            <person name="Barry K.W."/>
            <person name="Cichocki N."/>
            <person name="Veneault-Fourrey C."/>
            <person name="LaButti K."/>
            <person name="Lindquist E.A."/>
            <person name="Lipzen A."/>
            <person name="Lundell T."/>
            <person name="Morin E."/>
            <person name="Murat C."/>
            <person name="Sun H."/>
            <person name="Tunlid A."/>
            <person name="Henrissat B."/>
            <person name="Grigoriev I.V."/>
            <person name="Hibbett D.S."/>
            <person name="Martin F."/>
            <person name="Nordberg H.P."/>
            <person name="Cantor M.N."/>
            <person name="Hua S.X."/>
        </authorList>
    </citation>
    <scope>NUCLEOTIDE SEQUENCE [LARGE SCALE GENOMIC DNA]</scope>
    <source>
        <strain evidence="1 2">ATCC 200175</strain>
    </source>
</reference>
<gene>
    <name evidence="1" type="ORF">PAXINDRAFT_19366</name>
</gene>
<sequence length="272" mass="30271">MSYRNTTLAHIMEMGNRIMTEPSGDPNLAKFNLVTKIMVMLANTLPNSLANKDLPAWANAWRLAAVHLANMVHVPQGVLTVMQKVLFMLVWCAEGQGKRVRMPMGDVRTLAGGKVQYTGMLVEWEVHGRTGGGPWRMFLDEELADLKAAMERTLGKMEEVDTLFDHDRIERKSSGFTLVNHTNAFNCAVHELICLSAVAPPLLGGHALLPTALVESTAEWRSKWETWTGGLFQALQDVKEQGDCLEILYDVSQAIAMAEMNLTNKYQPDMKG</sequence>